<keyword evidence="2" id="KW-0813">Transport</keyword>
<dbReference type="Gene3D" id="1.20.1740.10">
    <property type="entry name" value="Amino acid/polyamine transporter I"/>
    <property type="match status" value="1"/>
</dbReference>
<dbReference type="STRING" id="1196081.A0A364L5V4"/>
<proteinExistence type="predicted"/>
<evidence type="ECO:0008006" key="9">
    <source>
        <dbReference type="Google" id="ProtNLM"/>
    </source>
</evidence>
<keyword evidence="5 6" id="KW-0472">Membrane</keyword>
<comment type="subcellular location">
    <subcellularLocation>
        <location evidence="1">Membrane</location>
        <topology evidence="1">Multi-pass membrane protein</topology>
    </subcellularLocation>
</comment>
<dbReference type="PANTHER" id="PTHR45649:SF5">
    <property type="entry name" value="GABA TRANSPORTER (EUROFUNG)-RELATED"/>
    <property type="match status" value="1"/>
</dbReference>
<dbReference type="InterPro" id="IPR002293">
    <property type="entry name" value="AA/rel_permease1"/>
</dbReference>
<feature type="transmembrane region" description="Helical" evidence="6">
    <location>
        <begin position="166"/>
        <end position="187"/>
    </location>
</feature>
<dbReference type="EMBL" id="MIKG01000014">
    <property type="protein sequence ID" value="RAO71184.1"/>
    <property type="molecule type" value="Genomic_DNA"/>
</dbReference>
<gene>
    <name evidence="7" type="ORF">BHQ10_007196</name>
</gene>
<dbReference type="Pfam" id="PF13520">
    <property type="entry name" value="AA_permease_2"/>
    <property type="match status" value="1"/>
</dbReference>
<feature type="transmembrane region" description="Helical" evidence="6">
    <location>
        <begin position="40"/>
        <end position="64"/>
    </location>
</feature>
<evidence type="ECO:0000256" key="6">
    <source>
        <dbReference type="SAM" id="Phobius"/>
    </source>
</evidence>
<evidence type="ECO:0000256" key="5">
    <source>
        <dbReference type="ARBA" id="ARBA00023136"/>
    </source>
</evidence>
<keyword evidence="4 6" id="KW-1133">Transmembrane helix</keyword>
<feature type="transmembrane region" description="Helical" evidence="6">
    <location>
        <begin position="118"/>
        <end position="146"/>
    </location>
</feature>
<keyword evidence="3 6" id="KW-0812">Transmembrane</keyword>
<dbReference type="GO" id="GO:0022857">
    <property type="term" value="F:transmembrane transporter activity"/>
    <property type="evidence" value="ECO:0007669"/>
    <property type="project" value="InterPro"/>
</dbReference>
<feature type="transmembrane region" description="Helical" evidence="6">
    <location>
        <begin position="444"/>
        <end position="462"/>
    </location>
</feature>
<evidence type="ECO:0000256" key="1">
    <source>
        <dbReference type="ARBA" id="ARBA00004141"/>
    </source>
</evidence>
<evidence type="ECO:0000256" key="4">
    <source>
        <dbReference type="ARBA" id="ARBA00022989"/>
    </source>
</evidence>
<feature type="transmembrane region" description="Helical" evidence="6">
    <location>
        <begin position="194"/>
        <end position="215"/>
    </location>
</feature>
<dbReference type="PANTHER" id="PTHR45649">
    <property type="entry name" value="AMINO-ACID PERMEASE BAT1"/>
    <property type="match status" value="1"/>
</dbReference>
<dbReference type="RefSeq" id="XP_040735700.1">
    <property type="nucleotide sequence ID" value="XM_040879865.1"/>
</dbReference>
<organism evidence="7 8">
    <name type="scientific">Talaromyces amestolkiae</name>
    <dbReference type="NCBI Taxonomy" id="1196081"/>
    <lineage>
        <taxon>Eukaryota</taxon>
        <taxon>Fungi</taxon>
        <taxon>Dikarya</taxon>
        <taxon>Ascomycota</taxon>
        <taxon>Pezizomycotina</taxon>
        <taxon>Eurotiomycetes</taxon>
        <taxon>Eurotiomycetidae</taxon>
        <taxon>Eurotiales</taxon>
        <taxon>Trichocomaceae</taxon>
        <taxon>Talaromyces</taxon>
        <taxon>Talaromyces sect. Talaromyces</taxon>
    </lineage>
</organism>
<evidence type="ECO:0000256" key="2">
    <source>
        <dbReference type="ARBA" id="ARBA00022448"/>
    </source>
</evidence>
<dbReference type="OrthoDB" id="3257095at2759"/>
<accession>A0A364L5V4</accession>
<feature type="transmembrane region" description="Helical" evidence="6">
    <location>
        <begin position="235"/>
        <end position="256"/>
    </location>
</feature>
<name>A0A364L5V4_TALAM</name>
<evidence type="ECO:0000256" key="3">
    <source>
        <dbReference type="ARBA" id="ARBA00022692"/>
    </source>
</evidence>
<evidence type="ECO:0000313" key="8">
    <source>
        <dbReference type="Proteomes" id="UP000249363"/>
    </source>
</evidence>
<feature type="transmembrane region" description="Helical" evidence="6">
    <location>
        <begin position="268"/>
        <end position="293"/>
    </location>
</feature>
<dbReference type="Proteomes" id="UP000249363">
    <property type="component" value="Unassembled WGS sequence"/>
</dbReference>
<feature type="transmembrane region" description="Helical" evidence="6">
    <location>
        <begin position="313"/>
        <end position="343"/>
    </location>
</feature>
<reference evidence="7 8" key="1">
    <citation type="journal article" date="2017" name="Biotechnol. Biofuels">
        <title>Differential beta-glucosidase expression as a function of carbon source availability in Talaromyces amestolkiae: a genomic and proteomic approach.</title>
        <authorList>
            <person name="de Eugenio L.I."/>
            <person name="Mendez-Liter J.A."/>
            <person name="Nieto-Dominguez M."/>
            <person name="Alonso L."/>
            <person name="Gil-Munoz J."/>
            <person name="Barriuso J."/>
            <person name="Prieto A."/>
            <person name="Martinez M.J."/>
        </authorList>
    </citation>
    <scope>NUCLEOTIDE SEQUENCE [LARGE SCALE GENOMIC DNA]</scope>
    <source>
        <strain evidence="7 8">CIB</strain>
    </source>
</reference>
<comment type="caution">
    <text evidence="7">The sequence shown here is derived from an EMBL/GenBank/DDBJ whole genome shotgun (WGS) entry which is preliminary data.</text>
</comment>
<dbReference type="AlphaFoldDB" id="A0A364L5V4"/>
<feature type="transmembrane region" description="Helical" evidence="6">
    <location>
        <begin position="70"/>
        <end position="90"/>
    </location>
</feature>
<dbReference type="GeneID" id="63796412"/>
<dbReference type="GO" id="GO:0016020">
    <property type="term" value="C:membrane"/>
    <property type="evidence" value="ECO:0007669"/>
    <property type="project" value="UniProtKB-SubCell"/>
</dbReference>
<sequence length="589" mass="64065">MKRNASKLELGPDAISEQITATRSHNLGEVQEVKKGFSRFTILSMTIVLMATWEAFSSTMATALTSGGPVSLVYGCILAIIGAMATAASLGEMTSMYPTAGGQYHFTAKLAPERCRNFLSWLVGWIGTFGWIAFTGSAPFLAATMIQGLLILNLPSYDPQRWHGTLLYWALVGLSTIINIWGSRLLAVVEGLSLFIHLAAFLVNFVVILVVTPTKNSASFVFTLYENNSGWSSDGVAWSIGMLSSCYVLTGFDGAIHLAEEMPNPEVAVPYCMLSSVAINGTLGFAFVLAILFCMGDIDAALATNTGYPIIEILRYITGSNAASTAMTCTFILMALLATVALFPSSSRMVWSLARDRATTGIKESLDSGLMQRAYELEKQVHEYRPPDHSQIGDTDDPRTPVSHLIRIAQIYRLAVLLQLYQSFPELLEIASDKMVQHDTRNNTLLSMLAMSYSILTLIAAIPRTSGVNCLLTLPLIIAGSTLQQTAHCVPEVILSLPSRDIIAAEILALNNQDNVISYWRDFVRERITAVHQYVGVAAIIRGLEILEKVWAQADLKSAASSSLLGSLSATLVLWPDVMADERLETILG</sequence>
<evidence type="ECO:0000313" key="7">
    <source>
        <dbReference type="EMBL" id="RAO71184.1"/>
    </source>
</evidence>
<keyword evidence="8" id="KW-1185">Reference proteome</keyword>
<protein>
    <recommendedName>
        <fullName evidence="9">Amino acid permease/ SLC12A domain-containing protein</fullName>
    </recommendedName>
</protein>